<dbReference type="Proteomes" id="UP000001542">
    <property type="component" value="Unassembled WGS sequence"/>
</dbReference>
<evidence type="ECO:0000256" key="3">
    <source>
        <dbReference type="ARBA" id="ARBA00022989"/>
    </source>
</evidence>
<dbReference type="Pfam" id="PF10277">
    <property type="entry name" value="Frag1"/>
    <property type="match status" value="1"/>
</dbReference>
<name>A2FGB6_TRIV3</name>
<evidence type="ECO:0000313" key="8">
    <source>
        <dbReference type="Proteomes" id="UP000001542"/>
    </source>
</evidence>
<dbReference type="EMBL" id="DS113776">
    <property type="protein sequence ID" value="EAX96062.1"/>
    <property type="molecule type" value="Genomic_DNA"/>
</dbReference>
<evidence type="ECO:0000256" key="2">
    <source>
        <dbReference type="ARBA" id="ARBA00022692"/>
    </source>
</evidence>
<keyword evidence="8" id="KW-1185">Reference proteome</keyword>
<evidence type="ECO:0000313" key="7">
    <source>
        <dbReference type="EMBL" id="EAX96062.1"/>
    </source>
</evidence>
<proteinExistence type="predicted"/>
<protein>
    <recommendedName>
        <fullName evidence="6">CWH43-like N-terminal domain-containing protein</fullName>
    </recommendedName>
</protein>
<dbReference type="InParanoid" id="A2FGB6"/>
<dbReference type="InterPro" id="IPR019402">
    <property type="entry name" value="CWH43_N"/>
</dbReference>
<feature type="transmembrane region" description="Helical" evidence="5">
    <location>
        <begin position="56"/>
        <end position="78"/>
    </location>
</feature>
<gene>
    <name evidence="7" type="ORF">TVAG_265510</name>
</gene>
<keyword evidence="3 5" id="KW-1133">Transmembrane helix</keyword>
<feature type="transmembrane region" description="Helical" evidence="5">
    <location>
        <begin position="186"/>
        <end position="206"/>
    </location>
</feature>
<feature type="transmembrane region" description="Helical" evidence="5">
    <location>
        <begin position="12"/>
        <end position="33"/>
    </location>
</feature>
<evidence type="ECO:0000256" key="4">
    <source>
        <dbReference type="ARBA" id="ARBA00023136"/>
    </source>
</evidence>
<accession>A2FGB6</accession>
<dbReference type="RefSeq" id="XP_001308992.1">
    <property type="nucleotide sequence ID" value="XM_001308991.1"/>
</dbReference>
<dbReference type="OrthoDB" id="10491713at2759"/>
<sequence length="221" mass="25330">MAAIKHKLTFLYYFGSIFPFTIVIISWICYYSLGHYTKGKIPYISDTVVKLPQRRIFAAGMSIEGWFIILIFYLRISYCSELAHEANVYLTISYKIKVFILWILLVCAPIGLFVLSAITLEMNLSVHLTGAAVFFFGSFIFYAVSDFTLMQCKVKLNIISLVLTWLVVGFLVLYTVFASFSKRSFVNAGAIFQYISSLCIFGKLFCMQYDIPGHHIEIKRE</sequence>
<evidence type="ECO:0000256" key="1">
    <source>
        <dbReference type="ARBA" id="ARBA00004127"/>
    </source>
</evidence>
<dbReference type="VEuPathDB" id="TrichDB:TVAGG3_0623110"/>
<keyword evidence="4 5" id="KW-0472">Membrane</keyword>
<reference evidence="7" key="1">
    <citation type="submission" date="2006-10" db="EMBL/GenBank/DDBJ databases">
        <authorList>
            <person name="Amadeo P."/>
            <person name="Zhao Q."/>
            <person name="Wortman J."/>
            <person name="Fraser-Liggett C."/>
            <person name="Carlton J."/>
        </authorList>
    </citation>
    <scope>NUCLEOTIDE SEQUENCE</scope>
    <source>
        <strain evidence="7">G3</strain>
    </source>
</reference>
<dbReference type="InterPro" id="IPR050911">
    <property type="entry name" value="DRAM/TMEM150_Autophagy_Mod"/>
</dbReference>
<feature type="transmembrane region" description="Helical" evidence="5">
    <location>
        <begin position="99"/>
        <end position="118"/>
    </location>
</feature>
<dbReference type="VEuPathDB" id="TrichDB:TVAG_265510"/>
<feature type="domain" description="CWH43-like N-terminal" evidence="6">
    <location>
        <begin position="9"/>
        <end position="212"/>
    </location>
</feature>
<comment type="subcellular location">
    <subcellularLocation>
        <location evidence="1">Endomembrane system</location>
        <topology evidence="1">Multi-pass membrane protein</topology>
    </subcellularLocation>
</comment>
<dbReference type="PANTHER" id="PTHR21324">
    <property type="entry name" value="FASTING-INDUCIBLE INTEGRAL MEMBRANE PROTEIN TM6P1-RELATED"/>
    <property type="match status" value="1"/>
</dbReference>
<reference evidence="7" key="2">
    <citation type="journal article" date="2007" name="Science">
        <title>Draft genome sequence of the sexually transmitted pathogen Trichomonas vaginalis.</title>
        <authorList>
            <person name="Carlton J.M."/>
            <person name="Hirt R.P."/>
            <person name="Silva J.C."/>
            <person name="Delcher A.L."/>
            <person name="Schatz M."/>
            <person name="Zhao Q."/>
            <person name="Wortman J.R."/>
            <person name="Bidwell S.L."/>
            <person name="Alsmark U.C.M."/>
            <person name="Besteiro S."/>
            <person name="Sicheritz-Ponten T."/>
            <person name="Noel C.J."/>
            <person name="Dacks J.B."/>
            <person name="Foster P.G."/>
            <person name="Simillion C."/>
            <person name="Van de Peer Y."/>
            <person name="Miranda-Saavedra D."/>
            <person name="Barton G.J."/>
            <person name="Westrop G.D."/>
            <person name="Mueller S."/>
            <person name="Dessi D."/>
            <person name="Fiori P.L."/>
            <person name="Ren Q."/>
            <person name="Paulsen I."/>
            <person name="Zhang H."/>
            <person name="Bastida-Corcuera F.D."/>
            <person name="Simoes-Barbosa A."/>
            <person name="Brown M.T."/>
            <person name="Hayes R.D."/>
            <person name="Mukherjee M."/>
            <person name="Okumura C.Y."/>
            <person name="Schneider R."/>
            <person name="Smith A.J."/>
            <person name="Vanacova S."/>
            <person name="Villalvazo M."/>
            <person name="Haas B.J."/>
            <person name="Pertea M."/>
            <person name="Feldblyum T.V."/>
            <person name="Utterback T.R."/>
            <person name="Shu C.L."/>
            <person name="Osoegawa K."/>
            <person name="de Jong P.J."/>
            <person name="Hrdy I."/>
            <person name="Horvathova L."/>
            <person name="Zubacova Z."/>
            <person name="Dolezal P."/>
            <person name="Malik S.B."/>
            <person name="Logsdon J.M. Jr."/>
            <person name="Henze K."/>
            <person name="Gupta A."/>
            <person name="Wang C.C."/>
            <person name="Dunne R.L."/>
            <person name="Upcroft J.A."/>
            <person name="Upcroft P."/>
            <person name="White O."/>
            <person name="Salzberg S.L."/>
            <person name="Tang P."/>
            <person name="Chiu C.-H."/>
            <person name="Lee Y.-S."/>
            <person name="Embley T.M."/>
            <person name="Coombs G.H."/>
            <person name="Mottram J.C."/>
            <person name="Tachezy J."/>
            <person name="Fraser-Liggett C.M."/>
            <person name="Johnson P.J."/>
        </authorList>
    </citation>
    <scope>NUCLEOTIDE SEQUENCE [LARGE SCALE GENOMIC DNA]</scope>
    <source>
        <strain evidence="7">G3</strain>
    </source>
</reference>
<evidence type="ECO:0000256" key="5">
    <source>
        <dbReference type="SAM" id="Phobius"/>
    </source>
</evidence>
<organism evidence="7 8">
    <name type="scientific">Trichomonas vaginalis (strain ATCC PRA-98 / G3)</name>
    <dbReference type="NCBI Taxonomy" id="412133"/>
    <lineage>
        <taxon>Eukaryota</taxon>
        <taxon>Metamonada</taxon>
        <taxon>Parabasalia</taxon>
        <taxon>Trichomonadida</taxon>
        <taxon>Trichomonadidae</taxon>
        <taxon>Trichomonas</taxon>
    </lineage>
</organism>
<feature type="transmembrane region" description="Helical" evidence="5">
    <location>
        <begin position="124"/>
        <end position="144"/>
    </location>
</feature>
<dbReference type="GO" id="GO:0012505">
    <property type="term" value="C:endomembrane system"/>
    <property type="evidence" value="ECO:0007669"/>
    <property type="project" value="UniProtKB-SubCell"/>
</dbReference>
<feature type="transmembrane region" description="Helical" evidence="5">
    <location>
        <begin position="156"/>
        <end position="180"/>
    </location>
</feature>
<keyword evidence="2 5" id="KW-0812">Transmembrane</keyword>
<dbReference type="PANTHER" id="PTHR21324:SF2">
    <property type="entry name" value="EG:22E5.9 PROTEIN"/>
    <property type="match status" value="1"/>
</dbReference>
<dbReference type="KEGG" id="tva:4753828"/>
<evidence type="ECO:0000259" key="6">
    <source>
        <dbReference type="Pfam" id="PF10277"/>
    </source>
</evidence>
<dbReference type="AlphaFoldDB" id="A2FGB6"/>